<dbReference type="InterPro" id="IPR045238">
    <property type="entry name" value="Tim23-like"/>
</dbReference>
<dbReference type="PANTHER" id="PTHR15371">
    <property type="entry name" value="TIM23"/>
    <property type="match status" value="1"/>
</dbReference>
<dbReference type="Pfam" id="PF02466">
    <property type="entry name" value="Tim17"/>
    <property type="match status" value="1"/>
</dbReference>
<name>A0A251QZ92_PRUPE</name>
<feature type="region of interest" description="Disordered" evidence="5">
    <location>
        <begin position="70"/>
        <end position="91"/>
    </location>
</feature>
<evidence type="ECO:0000256" key="3">
    <source>
        <dbReference type="ARBA" id="ARBA00022989"/>
    </source>
</evidence>
<dbReference type="Proteomes" id="UP000006882">
    <property type="component" value="Chromosome G1"/>
</dbReference>
<dbReference type="GO" id="GO:0015171">
    <property type="term" value="F:amino acid transmembrane transporter activity"/>
    <property type="evidence" value="ECO:0000318"/>
    <property type="project" value="GO_Central"/>
</dbReference>
<keyword evidence="7" id="KW-1185">Reference proteome</keyword>
<evidence type="ECO:0000313" key="7">
    <source>
        <dbReference type="Proteomes" id="UP000006882"/>
    </source>
</evidence>
<keyword evidence="3" id="KW-1133">Transmembrane helix</keyword>
<keyword evidence="4" id="KW-0472">Membrane</keyword>
<evidence type="ECO:0000256" key="2">
    <source>
        <dbReference type="ARBA" id="ARBA00022692"/>
    </source>
</evidence>
<sequence length="183" mass="19068">MMNTSSSNLETRPSLLQELRSFEKGGFFDFGHPLLNRIAESFLKAAGIGAIQAVSREAYFTATEGAGLDSSGGGIPPEISGNKKHRFPDLRGENNTKSLEAMVKHTGKESLQWGLAAGVYSGLTYGLTEARGAHDWKNSAVAGAITGVALALTSEGSSHEQIVQGAITGAAISTAANLLSGIF</sequence>
<accession>A0A251QZ92</accession>
<dbReference type="EMBL" id="CM007651">
    <property type="protein sequence ID" value="ONI28085.1"/>
    <property type="molecule type" value="Genomic_DNA"/>
</dbReference>
<dbReference type="GO" id="GO:0009707">
    <property type="term" value="C:chloroplast outer membrane"/>
    <property type="evidence" value="ECO:0000318"/>
    <property type="project" value="GO_Central"/>
</dbReference>
<organism evidence="6 7">
    <name type="scientific">Prunus persica</name>
    <name type="common">Peach</name>
    <name type="synonym">Amygdalus persica</name>
    <dbReference type="NCBI Taxonomy" id="3760"/>
    <lineage>
        <taxon>Eukaryota</taxon>
        <taxon>Viridiplantae</taxon>
        <taxon>Streptophyta</taxon>
        <taxon>Embryophyta</taxon>
        <taxon>Tracheophyta</taxon>
        <taxon>Spermatophyta</taxon>
        <taxon>Magnoliopsida</taxon>
        <taxon>eudicotyledons</taxon>
        <taxon>Gunneridae</taxon>
        <taxon>Pentapetalae</taxon>
        <taxon>rosids</taxon>
        <taxon>fabids</taxon>
        <taxon>Rosales</taxon>
        <taxon>Rosaceae</taxon>
        <taxon>Amygdaloideae</taxon>
        <taxon>Amygdaleae</taxon>
        <taxon>Prunus</taxon>
    </lineage>
</organism>
<evidence type="ECO:0000256" key="1">
    <source>
        <dbReference type="ARBA" id="ARBA00004141"/>
    </source>
</evidence>
<evidence type="ECO:0000256" key="5">
    <source>
        <dbReference type="SAM" id="MobiDB-lite"/>
    </source>
</evidence>
<comment type="subcellular location">
    <subcellularLocation>
        <location evidence="1">Membrane</location>
        <topology evidence="1">Multi-pass membrane protein</topology>
    </subcellularLocation>
</comment>
<dbReference type="AlphaFoldDB" id="A0A251QZ92"/>
<reference evidence="6 7" key="1">
    <citation type="journal article" date="2013" name="Nat. Genet.">
        <title>The high-quality draft genome of peach (Prunus persica) identifies unique patterns of genetic diversity, domestication and genome evolution.</title>
        <authorList>
            <consortium name="International Peach Genome Initiative"/>
            <person name="Verde I."/>
            <person name="Abbott A.G."/>
            <person name="Scalabrin S."/>
            <person name="Jung S."/>
            <person name="Shu S."/>
            <person name="Marroni F."/>
            <person name="Zhebentyayeva T."/>
            <person name="Dettori M.T."/>
            <person name="Grimwood J."/>
            <person name="Cattonaro F."/>
            <person name="Zuccolo A."/>
            <person name="Rossini L."/>
            <person name="Jenkins J."/>
            <person name="Vendramin E."/>
            <person name="Meisel L.A."/>
            <person name="Decroocq V."/>
            <person name="Sosinski B."/>
            <person name="Prochnik S."/>
            <person name="Mitros T."/>
            <person name="Policriti A."/>
            <person name="Cipriani G."/>
            <person name="Dondini L."/>
            <person name="Ficklin S."/>
            <person name="Goodstein D.M."/>
            <person name="Xuan P."/>
            <person name="Del Fabbro C."/>
            <person name="Aramini V."/>
            <person name="Copetti D."/>
            <person name="Gonzalez S."/>
            <person name="Horner D.S."/>
            <person name="Falchi R."/>
            <person name="Lucas S."/>
            <person name="Mica E."/>
            <person name="Maldonado J."/>
            <person name="Lazzari B."/>
            <person name="Bielenberg D."/>
            <person name="Pirona R."/>
            <person name="Miculan M."/>
            <person name="Barakat A."/>
            <person name="Testolin R."/>
            <person name="Stella A."/>
            <person name="Tartarini S."/>
            <person name="Tonutti P."/>
            <person name="Arus P."/>
            <person name="Orellana A."/>
            <person name="Wells C."/>
            <person name="Main D."/>
            <person name="Vizzotto G."/>
            <person name="Silva H."/>
            <person name="Salamini F."/>
            <person name="Schmutz J."/>
            <person name="Morgante M."/>
            <person name="Rokhsar D.S."/>
        </authorList>
    </citation>
    <scope>NUCLEOTIDE SEQUENCE [LARGE SCALE GENOMIC DNA]</scope>
    <source>
        <strain evidence="7">cv. Nemared</strain>
    </source>
</reference>
<gene>
    <name evidence="6" type="ORF">PRUPE_1G122200</name>
</gene>
<dbReference type="PANTHER" id="PTHR15371:SF1">
    <property type="entry name" value="OUTER ENVELOPE PORE PROTEIN 16-2, CHLOROPLASTIC"/>
    <property type="match status" value="1"/>
</dbReference>
<evidence type="ECO:0000313" key="6">
    <source>
        <dbReference type="EMBL" id="ONI28085.1"/>
    </source>
</evidence>
<protein>
    <submittedName>
        <fullName evidence="6">Uncharacterized protein</fullName>
    </submittedName>
</protein>
<keyword evidence="2" id="KW-0812">Transmembrane</keyword>
<dbReference type="Gramene" id="ONI28085">
    <property type="protein sequence ID" value="ONI28085"/>
    <property type="gene ID" value="PRUPE_1G122200"/>
</dbReference>
<proteinExistence type="predicted"/>
<evidence type="ECO:0000256" key="4">
    <source>
        <dbReference type="ARBA" id="ARBA00023136"/>
    </source>
</evidence>
<dbReference type="STRING" id="3760.A0A251QZ92"/>